<reference evidence="11 12" key="1">
    <citation type="journal article" date="2017" name="Water Res.">
        <title>Discovery and metagenomic analysis of an anammox bacterial enrichment related to Candidatus "Brocadia caroliniensis" in a full-scale glycerol-fed nitritation-denitritation separate centrate treatment process.</title>
        <authorList>
            <person name="Park H."/>
            <person name="Brotto A.C."/>
            <person name="van Loosdrecht M.C."/>
            <person name="Chandran K."/>
        </authorList>
    </citation>
    <scope>NUCLEOTIDE SEQUENCE [LARGE SCALE GENOMIC DNA]</scope>
    <source>
        <strain evidence="11">26THWARD</strain>
    </source>
</reference>
<comment type="caution">
    <text evidence="11">The sequence shown here is derived from an EMBL/GenBank/DDBJ whole genome shotgun (WGS) entry which is preliminary data.</text>
</comment>
<evidence type="ECO:0000256" key="6">
    <source>
        <dbReference type="ARBA" id="ARBA00049183"/>
    </source>
</evidence>
<dbReference type="STRING" id="1004156.AYP45_05770"/>
<dbReference type="GO" id="GO:0005886">
    <property type="term" value="C:plasma membrane"/>
    <property type="evidence" value="ECO:0007669"/>
    <property type="project" value="UniProtKB-SubCell"/>
</dbReference>
<dbReference type="GO" id="GO:0009245">
    <property type="term" value="P:lipid A biosynthetic process"/>
    <property type="evidence" value="ECO:0007669"/>
    <property type="project" value="TreeGrafter"/>
</dbReference>
<protein>
    <recommendedName>
        <fullName evidence="3 9">3-deoxy-D-manno-octulosonic acid transferase</fullName>
        <shortName evidence="9">Kdo transferase</shortName>
        <ecNumber evidence="2 9">2.4.99.12</ecNumber>
    </recommendedName>
    <alternativeName>
        <fullName evidence="5 9">Lipid IV(A) 3-deoxy-D-manno-octulosonic acid transferase</fullName>
    </alternativeName>
</protein>
<feature type="active site" description="Proton acceptor" evidence="7">
    <location>
        <position position="23"/>
    </location>
</feature>
<sequence length="401" mass="45437">MGLVDIRKGGKPCIWIHCASVGEVLLVKTLVKSMEKEFNDLDIVLSTNTNTGWSVAKKCFDDKKIFYFPLDLSWVVSKVLHAIQPLCVILVELEIWPNFLINTAKMRIPVVLLNARISERSLKWYRVLRKLSKEFFEGLTREENVFCAKTRIDAARLRDLGIPGSQVCISGNMKFDNLVTDVPEDTKKRLLTLFEIDKGDRVIVCGSTHEGEEIVLLRIFKHLRAKIKQPRLIIAPRHIERVNEIVKLIESFSFRCVRKTSLDKGEKIGEQKEETVVLVDTMGELQTTYSIADCVFVGKSLIPLGGQNMLEPAGLARPVIVGPHTFNFAEETRLLKEAEAIAIVQDEPALMDKMIYLLEHPAEAKEMGERAQSVVIKQTGATERNIQVLRKIFLKERTVSV</sequence>
<dbReference type="InterPro" id="IPR039901">
    <property type="entry name" value="Kdotransferase"/>
</dbReference>
<dbReference type="GO" id="GO:0043842">
    <property type="term" value="F:Kdo transferase activity"/>
    <property type="evidence" value="ECO:0007669"/>
    <property type="project" value="UniProtKB-EC"/>
</dbReference>
<dbReference type="PANTHER" id="PTHR42755">
    <property type="entry name" value="3-DEOXY-MANNO-OCTULOSONATE CYTIDYLYLTRANSFERASE"/>
    <property type="match status" value="1"/>
</dbReference>
<dbReference type="Proteomes" id="UP000189681">
    <property type="component" value="Unassembled WGS sequence"/>
</dbReference>
<evidence type="ECO:0000259" key="10">
    <source>
        <dbReference type="Pfam" id="PF04413"/>
    </source>
</evidence>
<keyword evidence="9" id="KW-0448">Lipopolysaccharide biosynthesis</keyword>
<evidence type="ECO:0000256" key="9">
    <source>
        <dbReference type="RuleBase" id="RU365103"/>
    </source>
</evidence>
<dbReference type="Gene3D" id="3.40.50.2000">
    <property type="entry name" value="Glycogen Phosphorylase B"/>
    <property type="match status" value="1"/>
</dbReference>
<proteinExistence type="inferred from homology"/>
<accession>A0A1V4AV73</accession>
<dbReference type="EC" id="2.4.99.12" evidence="2 9"/>
<dbReference type="InterPro" id="IPR007507">
    <property type="entry name" value="Glycos_transf_N"/>
</dbReference>
<dbReference type="EMBL" id="AYTS01000049">
    <property type="protein sequence ID" value="OOP57032.1"/>
    <property type="molecule type" value="Genomic_DNA"/>
</dbReference>
<gene>
    <name evidence="11" type="ORF">AYP45_05770</name>
</gene>
<feature type="site" description="Transition state stabilizer" evidence="8">
    <location>
        <position position="174"/>
    </location>
</feature>
<feature type="domain" description="3-deoxy-D-manno-octulosonic-acid transferase N-terminal" evidence="10">
    <location>
        <begin position="8"/>
        <end position="176"/>
    </location>
</feature>
<comment type="subcellular location">
    <subcellularLocation>
        <location evidence="9">Cell membrane</location>
    </subcellularLocation>
</comment>
<evidence type="ECO:0000256" key="1">
    <source>
        <dbReference type="ARBA" id="ARBA00004713"/>
    </source>
</evidence>
<comment type="function">
    <text evidence="9">Involved in lipopolysaccharide (LPS) biosynthesis. Catalyzes the transfer of 3-deoxy-D-manno-octulosonate (Kdo) residue(s) from CMP-Kdo to lipid IV(A), the tetraacyldisaccharide-1,4'-bisphosphate precursor of lipid A.</text>
</comment>
<keyword evidence="9" id="KW-1003">Cell membrane</keyword>
<evidence type="ECO:0000256" key="7">
    <source>
        <dbReference type="PIRSR" id="PIRSR639901-1"/>
    </source>
</evidence>
<dbReference type="UniPathway" id="UPA00958"/>
<name>A0A1V4AV73_9BACT</name>
<organism evidence="11 12">
    <name type="scientific">Candidatus Brocadia carolinensis</name>
    <dbReference type="NCBI Taxonomy" id="1004156"/>
    <lineage>
        <taxon>Bacteria</taxon>
        <taxon>Pseudomonadati</taxon>
        <taxon>Planctomycetota</taxon>
        <taxon>Candidatus Brocadiia</taxon>
        <taxon>Candidatus Brocadiales</taxon>
        <taxon>Candidatus Brocadiaceae</taxon>
        <taxon>Candidatus Brocadia</taxon>
    </lineage>
</organism>
<comment type="similarity">
    <text evidence="9">Belongs to the glycosyltransferase group 1 family.</text>
</comment>
<dbReference type="GO" id="GO:0009244">
    <property type="term" value="P:lipopolysaccharide core region biosynthetic process"/>
    <property type="evidence" value="ECO:0007669"/>
    <property type="project" value="UniProtKB-UniRule"/>
</dbReference>
<keyword evidence="9" id="KW-0472">Membrane</keyword>
<dbReference type="InterPro" id="IPR038107">
    <property type="entry name" value="Glycos_transf_N_sf"/>
</dbReference>
<evidence type="ECO:0000256" key="2">
    <source>
        <dbReference type="ARBA" id="ARBA00012621"/>
    </source>
</evidence>
<feature type="site" description="Transition state stabilizer" evidence="8">
    <location>
        <position position="92"/>
    </location>
</feature>
<dbReference type="Pfam" id="PF04413">
    <property type="entry name" value="Glycos_transf_N"/>
    <property type="match status" value="1"/>
</dbReference>
<comment type="pathway">
    <text evidence="1 9">Bacterial outer membrane biogenesis; LPS core biosynthesis.</text>
</comment>
<evidence type="ECO:0000256" key="8">
    <source>
        <dbReference type="PIRSR" id="PIRSR639901-2"/>
    </source>
</evidence>
<evidence type="ECO:0000313" key="11">
    <source>
        <dbReference type="EMBL" id="OOP57032.1"/>
    </source>
</evidence>
<dbReference type="PANTHER" id="PTHR42755:SF1">
    <property type="entry name" value="3-DEOXY-D-MANNO-OCTULOSONIC ACID TRANSFERASE, MITOCHONDRIAL-RELATED"/>
    <property type="match status" value="1"/>
</dbReference>
<dbReference type="AlphaFoldDB" id="A0A1V4AV73"/>
<dbReference type="Gene3D" id="3.40.50.11720">
    <property type="entry name" value="3-Deoxy-D-manno-octulosonic-acid transferase, N-terminal domain"/>
    <property type="match status" value="1"/>
</dbReference>
<comment type="catalytic activity">
    <reaction evidence="6 9">
        <text>lipid IVA (E. coli) + CMP-3-deoxy-beta-D-manno-octulosonate = alpha-Kdo-(2-&gt;6)-lipid IVA (E. coli) + CMP + H(+)</text>
        <dbReference type="Rhea" id="RHEA:28066"/>
        <dbReference type="ChEBI" id="CHEBI:15378"/>
        <dbReference type="ChEBI" id="CHEBI:58603"/>
        <dbReference type="ChEBI" id="CHEBI:60364"/>
        <dbReference type="ChEBI" id="CHEBI:60377"/>
        <dbReference type="ChEBI" id="CHEBI:85987"/>
        <dbReference type="EC" id="2.4.99.12"/>
    </reaction>
</comment>
<evidence type="ECO:0000256" key="4">
    <source>
        <dbReference type="ARBA" id="ARBA00022679"/>
    </source>
</evidence>
<keyword evidence="4 9" id="KW-0808">Transferase</keyword>
<evidence type="ECO:0000256" key="5">
    <source>
        <dbReference type="ARBA" id="ARBA00031445"/>
    </source>
</evidence>
<dbReference type="SUPFAM" id="SSF53756">
    <property type="entry name" value="UDP-Glycosyltransferase/glycogen phosphorylase"/>
    <property type="match status" value="1"/>
</dbReference>
<evidence type="ECO:0000256" key="3">
    <source>
        <dbReference type="ARBA" id="ARBA00019077"/>
    </source>
</evidence>
<evidence type="ECO:0000313" key="12">
    <source>
        <dbReference type="Proteomes" id="UP000189681"/>
    </source>
</evidence>